<proteinExistence type="predicted"/>
<feature type="compositionally biased region" description="Pro residues" evidence="1">
    <location>
        <begin position="160"/>
        <end position="175"/>
    </location>
</feature>
<dbReference type="InterPro" id="IPR014752">
    <property type="entry name" value="Arrestin-like_C"/>
</dbReference>
<evidence type="ECO:0000259" key="2">
    <source>
        <dbReference type="SMART" id="SM01017"/>
    </source>
</evidence>
<dbReference type="SUPFAM" id="SSF81296">
    <property type="entry name" value="E set domains"/>
    <property type="match status" value="1"/>
</dbReference>
<feature type="compositionally biased region" description="Low complexity" evidence="1">
    <location>
        <begin position="218"/>
        <end position="229"/>
    </location>
</feature>
<dbReference type="EMBL" id="JARJCN010000007">
    <property type="protein sequence ID" value="KAJ7099559.1"/>
    <property type="molecule type" value="Genomic_DNA"/>
</dbReference>
<dbReference type="PANTHER" id="PTHR11188:SF17">
    <property type="entry name" value="FI21816P1"/>
    <property type="match status" value="1"/>
</dbReference>
<organism evidence="3 4">
    <name type="scientific">Mycena belliarum</name>
    <dbReference type="NCBI Taxonomy" id="1033014"/>
    <lineage>
        <taxon>Eukaryota</taxon>
        <taxon>Fungi</taxon>
        <taxon>Dikarya</taxon>
        <taxon>Basidiomycota</taxon>
        <taxon>Agaricomycotina</taxon>
        <taxon>Agaricomycetes</taxon>
        <taxon>Agaricomycetidae</taxon>
        <taxon>Agaricales</taxon>
        <taxon>Marasmiineae</taxon>
        <taxon>Mycenaceae</taxon>
        <taxon>Mycena</taxon>
    </lineage>
</organism>
<evidence type="ECO:0000256" key="1">
    <source>
        <dbReference type="SAM" id="MobiDB-lite"/>
    </source>
</evidence>
<evidence type="ECO:0000313" key="3">
    <source>
        <dbReference type="EMBL" id="KAJ7099559.1"/>
    </source>
</evidence>
<dbReference type="InterPro" id="IPR011022">
    <property type="entry name" value="Arrestin_C-like"/>
</dbReference>
<evidence type="ECO:0000313" key="4">
    <source>
        <dbReference type="Proteomes" id="UP001222325"/>
    </source>
</evidence>
<feature type="region of interest" description="Disordered" evidence="1">
    <location>
        <begin position="155"/>
        <end position="191"/>
    </location>
</feature>
<feature type="compositionally biased region" description="Polar residues" evidence="1">
    <location>
        <begin position="661"/>
        <end position="676"/>
    </location>
</feature>
<feature type="region of interest" description="Disordered" evidence="1">
    <location>
        <begin position="97"/>
        <end position="138"/>
    </location>
</feature>
<keyword evidence="4" id="KW-1185">Reference proteome</keyword>
<dbReference type="AlphaFoldDB" id="A0AAD6UDD6"/>
<dbReference type="GO" id="GO:0030674">
    <property type="term" value="F:protein-macromolecule adaptor activity"/>
    <property type="evidence" value="ECO:0007669"/>
    <property type="project" value="TreeGrafter"/>
</dbReference>
<dbReference type="GO" id="GO:0005886">
    <property type="term" value="C:plasma membrane"/>
    <property type="evidence" value="ECO:0007669"/>
    <property type="project" value="TreeGrafter"/>
</dbReference>
<sequence length="712" mass="78406">MPKNTLTIRLTEAAVYLRTSDNNARRRPTTDLADAPAILRGLLTLTIVKPIKITSIDLELQAKTSSSWPEGTAARRVDVQEDHKVFSESQVFFRAGPAPRRTASVGPGVDPWQDEDYVNDQPSRPTTPPNGVSHPMNSARVARRLSVDSSYFHMSRETQPPIPPYTPLPTPPFSPSYPSSAHSSGHTTRLDDDPALALEDFRNALRAASRSNRGDRSPGGPLLSSASSLRDGDRSLSRRPSIETLAEVDEERRDAAPGSSSPNHADGRGRRARFSLSSVSTVLKEVVRSGSTRSSKERGESIRRGRPREKATTGEEEGSSNQRPPLLDKLAGLPKEDVKDKGKTGSWKEFKKGTYTFPISFTIPSQAPPTMECPYGTVAWRLKANVHRPGAFALRMTATRPVIVVAAPSEDDPEETENILVERHWDQQLQYLISISGRSFPIGGAIPVTLTLLPLAKVKIYRLSIYLEEKVEYYSQMKHVARTDPVHRIQLLSIKHDDKEGRPVLPLDCNGANAIIESPLVAFTLPGNDLTELASEWMGPGPWTFNQELILPPSCNSLHFTNKNKRGNITVTHVLKCVIRVERGDDEAVDAKTGKRKLFDIIVQTPVHILSCRCNSEWMSLPQYSASFEDPVGSVAPNCPCEMLRQRHGDLERMTSRHSTDSSGSGVEPSPAQSVMHSPHPADTLFARNTLFERLVSGQESELGEAPPAYGA</sequence>
<dbReference type="Gene3D" id="2.60.40.640">
    <property type="match status" value="1"/>
</dbReference>
<dbReference type="GO" id="GO:0031625">
    <property type="term" value="F:ubiquitin protein ligase binding"/>
    <property type="evidence" value="ECO:0007669"/>
    <property type="project" value="TreeGrafter"/>
</dbReference>
<comment type="caution">
    <text evidence="3">The sequence shown here is derived from an EMBL/GenBank/DDBJ whole genome shotgun (WGS) entry which is preliminary data.</text>
</comment>
<reference evidence="3" key="1">
    <citation type="submission" date="2023-03" db="EMBL/GenBank/DDBJ databases">
        <title>Massive genome expansion in bonnet fungi (Mycena s.s.) driven by repeated elements and novel gene families across ecological guilds.</title>
        <authorList>
            <consortium name="Lawrence Berkeley National Laboratory"/>
            <person name="Harder C.B."/>
            <person name="Miyauchi S."/>
            <person name="Viragh M."/>
            <person name="Kuo A."/>
            <person name="Thoen E."/>
            <person name="Andreopoulos B."/>
            <person name="Lu D."/>
            <person name="Skrede I."/>
            <person name="Drula E."/>
            <person name="Henrissat B."/>
            <person name="Morin E."/>
            <person name="Kohler A."/>
            <person name="Barry K."/>
            <person name="LaButti K."/>
            <person name="Morin E."/>
            <person name="Salamov A."/>
            <person name="Lipzen A."/>
            <person name="Mereny Z."/>
            <person name="Hegedus B."/>
            <person name="Baldrian P."/>
            <person name="Stursova M."/>
            <person name="Weitz H."/>
            <person name="Taylor A."/>
            <person name="Grigoriev I.V."/>
            <person name="Nagy L.G."/>
            <person name="Martin F."/>
            <person name="Kauserud H."/>
        </authorList>
    </citation>
    <scope>NUCLEOTIDE SEQUENCE</scope>
    <source>
        <strain evidence="3">CBHHK173m</strain>
    </source>
</reference>
<dbReference type="Pfam" id="PF00339">
    <property type="entry name" value="Arrestin_N"/>
    <property type="match status" value="1"/>
</dbReference>
<dbReference type="InterPro" id="IPR011021">
    <property type="entry name" value="Arrestin-like_N"/>
</dbReference>
<feature type="region of interest" description="Disordered" evidence="1">
    <location>
        <begin position="652"/>
        <end position="680"/>
    </location>
</feature>
<name>A0AAD6UDD6_9AGAR</name>
<dbReference type="InterPro" id="IPR014756">
    <property type="entry name" value="Ig_E-set"/>
</dbReference>
<dbReference type="SMART" id="SM01017">
    <property type="entry name" value="Arrestin_C"/>
    <property type="match status" value="1"/>
</dbReference>
<feature type="domain" description="Arrestin C-terminal-like" evidence="2">
    <location>
        <begin position="425"/>
        <end position="614"/>
    </location>
</feature>
<gene>
    <name evidence="3" type="ORF">B0H15DRAFT_944962</name>
</gene>
<feature type="compositionally biased region" description="Basic and acidic residues" evidence="1">
    <location>
        <begin position="334"/>
        <end position="344"/>
    </location>
</feature>
<dbReference type="GO" id="GO:0005829">
    <property type="term" value="C:cytosol"/>
    <property type="evidence" value="ECO:0007669"/>
    <property type="project" value="TreeGrafter"/>
</dbReference>
<dbReference type="Proteomes" id="UP001222325">
    <property type="component" value="Unassembled WGS sequence"/>
</dbReference>
<dbReference type="Pfam" id="PF02752">
    <property type="entry name" value="Arrestin_C"/>
    <property type="match status" value="1"/>
</dbReference>
<dbReference type="InterPro" id="IPR050357">
    <property type="entry name" value="Arrestin_domain-protein"/>
</dbReference>
<dbReference type="GO" id="GO:0070086">
    <property type="term" value="P:ubiquitin-dependent endocytosis"/>
    <property type="evidence" value="ECO:0007669"/>
    <property type="project" value="TreeGrafter"/>
</dbReference>
<feature type="region of interest" description="Disordered" evidence="1">
    <location>
        <begin position="207"/>
        <end position="273"/>
    </location>
</feature>
<dbReference type="PANTHER" id="PTHR11188">
    <property type="entry name" value="ARRESTIN DOMAIN CONTAINING PROTEIN"/>
    <property type="match status" value="1"/>
</dbReference>
<feature type="compositionally biased region" description="Basic and acidic residues" evidence="1">
    <location>
        <begin position="294"/>
        <end position="313"/>
    </location>
</feature>
<protein>
    <recommendedName>
        <fullName evidence="2">Arrestin C-terminal-like domain-containing protein</fullName>
    </recommendedName>
</protein>
<feature type="region of interest" description="Disordered" evidence="1">
    <location>
        <begin position="285"/>
        <end position="344"/>
    </location>
</feature>
<accession>A0AAD6UDD6</accession>